<dbReference type="GO" id="GO:0005524">
    <property type="term" value="F:ATP binding"/>
    <property type="evidence" value="ECO:0007669"/>
    <property type="project" value="InterPro"/>
</dbReference>
<dbReference type="PROSITE" id="PS50011">
    <property type="entry name" value="PROTEIN_KINASE_DOM"/>
    <property type="match status" value="1"/>
</dbReference>
<evidence type="ECO:0000313" key="4">
    <source>
        <dbReference type="Proteomes" id="UP000692954"/>
    </source>
</evidence>
<keyword evidence="1" id="KW-0472">Membrane</keyword>
<gene>
    <name evidence="3" type="ORF">PSON_ATCC_30995.1.T0170223</name>
</gene>
<comment type="caution">
    <text evidence="3">The sequence shown here is derived from an EMBL/GenBank/DDBJ whole genome shotgun (WGS) entry which is preliminary data.</text>
</comment>
<organism evidence="3 4">
    <name type="scientific">Paramecium sonneborni</name>
    <dbReference type="NCBI Taxonomy" id="65129"/>
    <lineage>
        <taxon>Eukaryota</taxon>
        <taxon>Sar</taxon>
        <taxon>Alveolata</taxon>
        <taxon>Ciliophora</taxon>
        <taxon>Intramacronucleata</taxon>
        <taxon>Oligohymenophorea</taxon>
        <taxon>Peniculida</taxon>
        <taxon>Parameciidae</taxon>
        <taxon>Paramecium</taxon>
    </lineage>
</organism>
<evidence type="ECO:0000256" key="1">
    <source>
        <dbReference type="SAM" id="Phobius"/>
    </source>
</evidence>
<dbReference type="GO" id="GO:0004672">
    <property type="term" value="F:protein kinase activity"/>
    <property type="evidence" value="ECO:0007669"/>
    <property type="project" value="InterPro"/>
</dbReference>
<dbReference type="PANTHER" id="PTHR48011:SF4">
    <property type="entry name" value="MITOGEN-ACTIVATED PROTEIN KINASE KINASE KINASE 19"/>
    <property type="match status" value="1"/>
</dbReference>
<dbReference type="Proteomes" id="UP000692954">
    <property type="component" value="Unassembled WGS sequence"/>
</dbReference>
<evidence type="ECO:0000259" key="2">
    <source>
        <dbReference type="PROSITE" id="PS50011"/>
    </source>
</evidence>
<dbReference type="EMBL" id="CAJJDN010000017">
    <property type="protein sequence ID" value="CAD8063074.1"/>
    <property type="molecule type" value="Genomic_DNA"/>
</dbReference>
<evidence type="ECO:0000313" key="3">
    <source>
        <dbReference type="EMBL" id="CAD8063074.1"/>
    </source>
</evidence>
<dbReference type="GO" id="GO:0007165">
    <property type="term" value="P:signal transduction"/>
    <property type="evidence" value="ECO:0007669"/>
    <property type="project" value="TreeGrafter"/>
</dbReference>
<accession>A0A8S1LJG4</accession>
<dbReference type="AlphaFoldDB" id="A0A8S1LJG4"/>
<dbReference type="PROSITE" id="PS00108">
    <property type="entry name" value="PROTEIN_KINASE_ST"/>
    <property type="match status" value="1"/>
</dbReference>
<dbReference type="InterPro" id="IPR000719">
    <property type="entry name" value="Prot_kinase_dom"/>
</dbReference>
<feature type="transmembrane region" description="Helical" evidence="1">
    <location>
        <begin position="248"/>
        <end position="265"/>
    </location>
</feature>
<name>A0A8S1LJG4_9CILI</name>
<keyword evidence="1" id="KW-0812">Transmembrane</keyword>
<dbReference type="Pfam" id="PF00069">
    <property type="entry name" value="Pkinase"/>
    <property type="match status" value="1"/>
</dbReference>
<keyword evidence="4" id="KW-1185">Reference proteome</keyword>
<sequence length="356" mass="43020">MQLIERGQDLLNIIEYKLAVWALANFFEVYDRMTNSQQIKNIILIYCYQNQKKLLFKETKILRKLDHENNVKFLGTCKNTIILEFIDGNTLTNQYKNQFNRKLQKKTLNKFIIKLQKQSNTQLKKYIYHRDLKAYNIMIIDQQVKLIDFGLTSEINFVLLLWDSSLYRTRDISQKSYNEKKANIWALGESQYIKLFLGKFHFQAKMIKRLCQLKFLNSFYPNLSAENFKISYQISQIKIILKENYETYFIFLINLFYFLFNKIIIKSINISLKQKCNLKNIMLKIYQIIIIYLNFETSNYIQIIWVSKLKNIQEKQINNPKKKHFHKFINQLLQKYLYKVLAHHLNLYKKKIEGLK</sequence>
<dbReference type="PANTHER" id="PTHR48011">
    <property type="entry name" value="CCR4-NOT TRANSCRIPTIONAL COMPLEX SUBUNIT CAF120-RELATED"/>
    <property type="match status" value="1"/>
</dbReference>
<dbReference type="SMART" id="SM00220">
    <property type="entry name" value="S_TKc"/>
    <property type="match status" value="1"/>
</dbReference>
<proteinExistence type="predicted"/>
<dbReference type="InterPro" id="IPR008271">
    <property type="entry name" value="Ser/Thr_kinase_AS"/>
</dbReference>
<keyword evidence="1" id="KW-1133">Transmembrane helix</keyword>
<dbReference type="InterPro" id="IPR052751">
    <property type="entry name" value="Plant_MAPKKK"/>
</dbReference>
<reference evidence="3" key="1">
    <citation type="submission" date="2021-01" db="EMBL/GenBank/DDBJ databases">
        <authorList>
            <consortium name="Genoscope - CEA"/>
            <person name="William W."/>
        </authorList>
    </citation>
    <scope>NUCLEOTIDE SEQUENCE</scope>
</reference>
<feature type="domain" description="Protein kinase" evidence="2">
    <location>
        <begin position="1"/>
        <end position="289"/>
    </location>
</feature>
<protein>
    <recommendedName>
        <fullName evidence="2">Protein kinase domain-containing protein</fullName>
    </recommendedName>
</protein>